<dbReference type="AlphaFoldDB" id="A0A0J8R121"/>
<evidence type="ECO:0000313" key="1">
    <source>
        <dbReference type="EMBL" id="KMU78025.1"/>
    </source>
</evidence>
<evidence type="ECO:0000313" key="2">
    <source>
        <dbReference type="Proteomes" id="UP000054559"/>
    </source>
</evidence>
<organism evidence="1 2">
    <name type="scientific">Coccidioides immitis RMSCC 3703</name>
    <dbReference type="NCBI Taxonomy" id="454286"/>
    <lineage>
        <taxon>Eukaryota</taxon>
        <taxon>Fungi</taxon>
        <taxon>Dikarya</taxon>
        <taxon>Ascomycota</taxon>
        <taxon>Pezizomycotina</taxon>
        <taxon>Eurotiomycetes</taxon>
        <taxon>Eurotiomycetidae</taxon>
        <taxon>Onygenales</taxon>
        <taxon>Onygenaceae</taxon>
        <taxon>Coccidioides</taxon>
    </lineage>
</organism>
<name>A0A0J8R121_COCIT</name>
<reference evidence="2" key="1">
    <citation type="journal article" date="2010" name="Genome Res.">
        <title>Population genomic sequencing of Coccidioides fungi reveals recent hybridization and transposon control.</title>
        <authorList>
            <person name="Neafsey D.E."/>
            <person name="Barker B.M."/>
            <person name="Sharpton T.J."/>
            <person name="Stajich J.E."/>
            <person name="Park D.J."/>
            <person name="Whiston E."/>
            <person name="Hung C.-Y."/>
            <person name="McMahan C."/>
            <person name="White J."/>
            <person name="Sykes S."/>
            <person name="Heiman D."/>
            <person name="Young S."/>
            <person name="Zeng Q."/>
            <person name="Abouelleil A."/>
            <person name="Aftuck L."/>
            <person name="Bessette D."/>
            <person name="Brown A."/>
            <person name="FitzGerald M."/>
            <person name="Lui A."/>
            <person name="Macdonald J.P."/>
            <person name="Priest M."/>
            <person name="Orbach M.J."/>
            <person name="Galgiani J.N."/>
            <person name="Kirkland T.N."/>
            <person name="Cole G.T."/>
            <person name="Birren B.W."/>
            <person name="Henn M.R."/>
            <person name="Taylor J.W."/>
            <person name="Rounsley S.D."/>
        </authorList>
    </citation>
    <scope>NUCLEOTIDE SEQUENCE [LARGE SCALE GENOMIC DNA]</scope>
    <source>
        <strain evidence="2">RMSCC 3703</strain>
    </source>
</reference>
<accession>A0A0J8R121</accession>
<sequence length="52" mass="6106">MLLLSRWLRIPVRTSYCLSLCLRSMLGSNSRYPQRGYRTNMRCGYQTKSKCG</sequence>
<dbReference type="EMBL" id="DS268159">
    <property type="protein sequence ID" value="KMU78025.1"/>
    <property type="molecule type" value="Genomic_DNA"/>
</dbReference>
<protein>
    <submittedName>
        <fullName evidence="1">Uncharacterized protein</fullName>
    </submittedName>
</protein>
<proteinExistence type="predicted"/>
<dbReference type="Proteomes" id="UP000054559">
    <property type="component" value="Unassembled WGS sequence"/>
</dbReference>
<gene>
    <name evidence="1" type="ORF">CISG_06787</name>
</gene>